<evidence type="ECO:0000256" key="2">
    <source>
        <dbReference type="ARBA" id="ARBA00004117"/>
    </source>
</evidence>
<evidence type="ECO:0000256" key="3">
    <source>
        <dbReference type="ARBA" id="ARBA00022729"/>
    </source>
</evidence>
<name>A0A937X4I5_9BACT</name>
<keyword evidence="5" id="KW-0282">Flagellum</keyword>
<dbReference type="PRINTS" id="PR01010">
    <property type="entry name" value="FLGPRINGFLGI"/>
</dbReference>
<proteinExistence type="predicted"/>
<dbReference type="GO" id="GO:0009428">
    <property type="term" value="C:bacterial-type flagellum basal body, distal rod, P ring"/>
    <property type="evidence" value="ECO:0007669"/>
    <property type="project" value="InterPro"/>
</dbReference>
<keyword evidence="5" id="KW-0966">Cell projection</keyword>
<dbReference type="PANTHER" id="PTHR30381">
    <property type="entry name" value="FLAGELLAR P-RING PERIPLASMIC PROTEIN FLGI"/>
    <property type="match status" value="1"/>
</dbReference>
<evidence type="ECO:0000256" key="1">
    <source>
        <dbReference type="ARBA" id="ARBA00002591"/>
    </source>
</evidence>
<dbReference type="GO" id="GO:0005198">
    <property type="term" value="F:structural molecule activity"/>
    <property type="evidence" value="ECO:0007669"/>
    <property type="project" value="InterPro"/>
</dbReference>
<dbReference type="Proteomes" id="UP000703893">
    <property type="component" value="Unassembled WGS sequence"/>
</dbReference>
<comment type="caution">
    <text evidence="5">The sequence shown here is derived from an EMBL/GenBank/DDBJ whole genome shotgun (WGS) entry which is preliminary data.</text>
</comment>
<evidence type="ECO:0000256" key="4">
    <source>
        <dbReference type="ARBA" id="ARBA00023143"/>
    </source>
</evidence>
<evidence type="ECO:0000313" key="6">
    <source>
        <dbReference type="Proteomes" id="UP000703893"/>
    </source>
</evidence>
<evidence type="ECO:0000313" key="5">
    <source>
        <dbReference type="EMBL" id="MBM3274064.1"/>
    </source>
</evidence>
<keyword evidence="3" id="KW-0732">Signal</keyword>
<protein>
    <submittedName>
        <fullName evidence="5">Flagellar basal body P-ring protein FlgI</fullName>
    </submittedName>
</protein>
<gene>
    <name evidence="5" type="ORF">FJZ00_02840</name>
</gene>
<dbReference type="PANTHER" id="PTHR30381:SF0">
    <property type="entry name" value="FLAGELLAR P-RING PROTEIN"/>
    <property type="match status" value="1"/>
</dbReference>
<feature type="non-terminal residue" evidence="5">
    <location>
        <position position="294"/>
    </location>
</feature>
<sequence length="294" mass="30734">MLNAFKRLGAVAAAALLLAVHLLLPAGEARAQLLIGKPVRVKDIASIQGARNNFIHGIGLVVGLEGTGDSQSTGFSERALLNFVRASGLFPTDRLRAKNVAVVSVDAKLPPFIKPGQTIDVTVSSIGDAKNLTNGVLIPCPLKGPDDKVYAVAQGPLSTGGFGIEAQGSQVKKNATLVARIPNGALVEREVPVTVLDANGFMYVNLVNPDFITASRVASAVGKSYLGAAQALDAATIRVYVTQQYRDNLVDLVARLEGLEILPDSVAKVVIEERTGTVILGSMVKIDPVAVSHG</sequence>
<comment type="subcellular location">
    <subcellularLocation>
        <location evidence="2">Bacterial flagellum basal body</location>
    </subcellularLocation>
</comment>
<accession>A0A937X4I5</accession>
<keyword evidence="5" id="KW-0969">Cilium</keyword>
<comment type="function">
    <text evidence="1">Assembles around the rod to form the L-ring and probably protects the motor/basal body from shearing forces during rotation.</text>
</comment>
<organism evidence="5 6">
    <name type="scientific">Candidatus Tanganyikabacteria bacterium</name>
    <dbReference type="NCBI Taxonomy" id="2961651"/>
    <lineage>
        <taxon>Bacteria</taxon>
        <taxon>Bacillati</taxon>
        <taxon>Candidatus Sericytochromatia</taxon>
        <taxon>Candidatus Tanganyikabacteria</taxon>
    </lineage>
</organism>
<reference evidence="5 6" key="1">
    <citation type="submission" date="2019-03" db="EMBL/GenBank/DDBJ databases">
        <title>Lake Tanganyika Metagenome-Assembled Genomes (MAGs).</title>
        <authorList>
            <person name="Tran P."/>
        </authorList>
    </citation>
    <scope>NUCLEOTIDE SEQUENCE [LARGE SCALE GENOMIC DNA]</scope>
    <source>
        <strain evidence="5">K_DeepCast_65m_m2_236</strain>
    </source>
</reference>
<dbReference type="GO" id="GO:0071973">
    <property type="term" value="P:bacterial-type flagellum-dependent cell motility"/>
    <property type="evidence" value="ECO:0007669"/>
    <property type="project" value="InterPro"/>
</dbReference>
<dbReference type="AlphaFoldDB" id="A0A937X4I5"/>
<dbReference type="GO" id="GO:0030288">
    <property type="term" value="C:outer membrane-bounded periplasmic space"/>
    <property type="evidence" value="ECO:0007669"/>
    <property type="project" value="InterPro"/>
</dbReference>
<dbReference type="Pfam" id="PF02119">
    <property type="entry name" value="FlgI"/>
    <property type="match status" value="1"/>
</dbReference>
<dbReference type="InterPro" id="IPR001782">
    <property type="entry name" value="Flag_FlgI"/>
</dbReference>
<keyword evidence="4" id="KW-0975">Bacterial flagellum</keyword>
<dbReference type="EMBL" id="VGJX01000111">
    <property type="protein sequence ID" value="MBM3274064.1"/>
    <property type="molecule type" value="Genomic_DNA"/>
</dbReference>